<dbReference type="AlphaFoldDB" id="A0A6B8W953"/>
<sequence length="122" mass="13721">MTNSTQEIQQDLEDLSGHTILAVNEKHGDDHSVNLTKLRAVAKQLKKNHPLALELWATGDSNARLLALLIARTKEFSATELDTMLRESRTPKVRDWLVNYHVKNPRTLSSCAGTGSGRWTRM</sequence>
<reference evidence="1 2" key="1">
    <citation type="submission" date="2019-11" db="EMBL/GenBank/DDBJ databases">
        <title>Complete genome sequence of Corynebacterium kalinowskii 1959, a novel Corynebacterium species isolated from soil of a small paddock in Vilsendorf, Germany.</title>
        <authorList>
            <person name="Schaffert L."/>
            <person name="Ruwe M."/>
            <person name="Milse J."/>
            <person name="Hanuschka K."/>
            <person name="Ortseifen V."/>
            <person name="Droste J."/>
            <person name="Brandt D."/>
            <person name="Schlueter L."/>
            <person name="Kutter Y."/>
            <person name="Vinke S."/>
            <person name="Viehoefer P."/>
            <person name="Jacob L."/>
            <person name="Luebke N.-C."/>
            <person name="Schulte-Berndt E."/>
            <person name="Hain C."/>
            <person name="Linder M."/>
            <person name="Schmidt P."/>
            <person name="Wollenschlaeger L."/>
            <person name="Luttermann T."/>
            <person name="Thieme E."/>
            <person name="Hassa J."/>
            <person name="Haak M."/>
            <person name="Wittchen M."/>
            <person name="Mentz A."/>
            <person name="Persicke M."/>
            <person name="Busche T."/>
            <person name="Ruckert C."/>
        </authorList>
    </citation>
    <scope>NUCLEOTIDE SEQUENCE [LARGE SCALE GENOMIC DNA]</scope>
    <source>
        <strain evidence="1 2">2039</strain>
    </source>
</reference>
<name>A0A6B8W953_9CORY</name>
<dbReference type="PANTHER" id="PTHR41291">
    <property type="entry name" value="DNA ALKYLATION REPAIR PROTEIN"/>
    <property type="match status" value="1"/>
</dbReference>
<dbReference type="PANTHER" id="PTHR41291:SF1">
    <property type="entry name" value="DNA ALKYLATION REPAIR PROTEIN"/>
    <property type="match status" value="1"/>
</dbReference>
<evidence type="ECO:0000313" key="2">
    <source>
        <dbReference type="Proteomes" id="UP000424462"/>
    </source>
</evidence>
<dbReference type="Pfam" id="PF08713">
    <property type="entry name" value="DNA_alkylation"/>
    <property type="match status" value="1"/>
</dbReference>
<accession>A0A6B8W953</accession>
<dbReference type="InterPro" id="IPR014825">
    <property type="entry name" value="DNA_alkylation"/>
</dbReference>
<organism evidence="1 2">
    <name type="scientific">Corynebacterium occultum</name>
    <dbReference type="NCBI Taxonomy" id="2675219"/>
    <lineage>
        <taxon>Bacteria</taxon>
        <taxon>Bacillati</taxon>
        <taxon>Actinomycetota</taxon>
        <taxon>Actinomycetes</taxon>
        <taxon>Mycobacteriales</taxon>
        <taxon>Corynebacteriaceae</taxon>
        <taxon>Corynebacterium</taxon>
    </lineage>
</organism>
<evidence type="ECO:0000313" key="1">
    <source>
        <dbReference type="EMBL" id="QGU08487.1"/>
    </source>
</evidence>
<dbReference type="EMBL" id="CP046455">
    <property type="protein sequence ID" value="QGU08487.1"/>
    <property type="molecule type" value="Genomic_DNA"/>
</dbReference>
<proteinExistence type="predicted"/>
<dbReference type="Proteomes" id="UP000424462">
    <property type="component" value="Chromosome"/>
</dbReference>
<keyword evidence="2" id="KW-1185">Reference proteome</keyword>
<dbReference type="KEGG" id="cok:COCCU_12940"/>
<protein>
    <submittedName>
        <fullName evidence="1">DNA alkylation repair enzyme</fullName>
    </submittedName>
</protein>
<dbReference type="InterPro" id="IPR016024">
    <property type="entry name" value="ARM-type_fold"/>
</dbReference>
<gene>
    <name evidence="1" type="ORF">COCCU_12940</name>
</gene>
<dbReference type="SUPFAM" id="SSF48371">
    <property type="entry name" value="ARM repeat"/>
    <property type="match status" value="1"/>
</dbReference>